<dbReference type="GeneID" id="57091121"/>
<dbReference type="GO" id="GO:0004045">
    <property type="term" value="F:peptidyl-tRNA hydrolase activity"/>
    <property type="evidence" value="ECO:0007669"/>
    <property type="project" value="UniProtKB-UniRule"/>
</dbReference>
<protein>
    <recommendedName>
        <fullName evidence="7 8">Peptidyl-tRNA hydrolase</fullName>
        <shortName evidence="8">Pth</shortName>
        <ecNumber evidence="1 8">3.1.1.29</ecNumber>
    </recommendedName>
</protein>
<dbReference type="Pfam" id="PF01195">
    <property type="entry name" value="Pept_tRNA_hydro"/>
    <property type="match status" value="1"/>
</dbReference>
<dbReference type="GO" id="GO:0000049">
    <property type="term" value="F:tRNA binding"/>
    <property type="evidence" value="ECO:0007669"/>
    <property type="project" value="UniProtKB-UniRule"/>
</dbReference>
<dbReference type="CDD" id="cd00462">
    <property type="entry name" value="PTH"/>
    <property type="match status" value="1"/>
</dbReference>
<keyword evidence="3 8" id="KW-0378">Hydrolase</keyword>
<dbReference type="EMBL" id="BAYM01000151">
    <property type="protein sequence ID" value="GAN37326.1"/>
    <property type="molecule type" value="Genomic_DNA"/>
</dbReference>
<organism evidence="9 10">
    <name type="scientific">Lacticaseibacillus paracasei NRIC 0644</name>
    <dbReference type="NCBI Taxonomy" id="1435038"/>
    <lineage>
        <taxon>Bacteria</taxon>
        <taxon>Bacillati</taxon>
        <taxon>Bacillota</taxon>
        <taxon>Bacilli</taxon>
        <taxon>Lactobacillales</taxon>
        <taxon>Lactobacillaceae</taxon>
        <taxon>Lacticaseibacillus</taxon>
    </lineage>
</organism>
<dbReference type="InterPro" id="IPR036416">
    <property type="entry name" value="Pept_tRNA_hydro_sf"/>
</dbReference>
<dbReference type="GO" id="GO:0005737">
    <property type="term" value="C:cytoplasm"/>
    <property type="evidence" value="ECO:0007669"/>
    <property type="project" value="UniProtKB-SubCell"/>
</dbReference>
<feature type="binding site" evidence="8">
    <location>
        <position position="66"/>
    </location>
    <ligand>
        <name>tRNA</name>
        <dbReference type="ChEBI" id="CHEBI:17843"/>
    </ligand>
</feature>
<name>A0A0C9PQR5_LACPA</name>
<evidence type="ECO:0000313" key="9">
    <source>
        <dbReference type="EMBL" id="GAN37326.1"/>
    </source>
</evidence>
<keyword evidence="2 8" id="KW-0820">tRNA-binding</keyword>
<dbReference type="PANTHER" id="PTHR17224">
    <property type="entry name" value="PEPTIDYL-TRNA HYDROLASE"/>
    <property type="match status" value="1"/>
</dbReference>
<dbReference type="SMR" id="A0A0C9PQR5"/>
<keyword evidence="4 8" id="KW-0694">RNA-binding</keyword>
<evidence type="ECO:0000256" key="2">
    <source>
        <dbReference type="ARBA" id="ARBA00022555"/>
    </source>
</evidence>
<evidence type="ECO:0000256" key="7">
    <source>
        <dbReference type="ARBA" id="ARBA00050038"/>
    </source>
</evidence>
<comment type="subunit">
    <text evidence="8">Monomer.</text>
</comment>
<comment type="catalytic activity">
    <reaction evidence="6 8">
        <text>an N-acyl-L-alpha-aminoacyl-tRNA + H2O = an N-acyl-L-amino acid + a tRNA + H(+)</text>
        <dbReference type="Rhea" id="RHEA:54448"/>
        <dbReference type="Rhea" id="RHEA-COMP:10123"/>
        <dbReference type="Rhea" id="RHEA-COMP:13883"/>
        <dbReference type="ChEBI" id="CHEBI:15377"/>
        <dbReference type="ChEBI" id="CHEBI:15378"/>
        <dbReference type="ChEBI" id="CHEBI:59874"/>
        <dbReference type="ChEBI" id="CHEBI:78442"/>
        <dbReference type="ChEBI" id="CHEBI:138191"/>
        <dbReference type="EC" id="3.1.1.29"/>
    </reaction>
</comment>
<evidence type="ECO:0000256" key="4">
    <source>
        <dbReference type="ARBA" id="ARBA00022884"/>
    </source>
</evidence>
<comment type="similarity">
    <text evidence="5 8">Belongs to the PTH family.</text>
</comment>
<comment type="function">
    <text evidence="8">Hydrolyzes ribosome-free peptidyl-tRNAs (with 1 or more amino acids incorporated), which drop off the ribosome during protein synthesis, or as a result of ribosome stalling.</text>
</comment>
<dbReference type="InterPro" id="IPR001328">
    <property type="entry name" value="Pept_tRNA_hydro"/>
</dbReference>
<dbReference type="InterPro" id="IPR018171">
    <property type="entry name" value="Pept_tRNA_hydro_CS"/>
</dbReference>
<comment type="function">
    <text evidence="8">Catalyzes the release of premature peptidyl moieties from peptidyl-tRNA molecules trapped in stalled 50S ribosomal subunits, and thus maintains levels of free tRNAs and 50S ribosomes.</text>
</comment>
<dbReference type="HAMAP" id="MF_00083">
    <property type="entry name" value="Pept_tRNA_hydro_bact"/>
    <property type="match status" value="1"/>
</dbReference>
<evidence type="ECO:0000256" key="6">
    <source>
        <dbReference type="ARBA" id="ARBA00048707"/>
    </source>
</evidence>
<dbReference type="RefSeq" id="WP_003567642.1">
    <property type="nucleotide sequence ID" value="NZ_BAYM01000151.1"/>
</dbReference>
<evidence type="ECO:0000256" key="5">
    <source>
        <dbReference type="ARBA" id="ARBA00038063"/>
    </source>
</evidence>
<dbReference type="SUPFAM" id="SSF53178">
    <property type="entry name" value="Peptidyl-tRNA hydrolase-like"/>
    <property type="match status" value="1"/>
</dbReference>
<dbReference type="FunFam" id="3.40.50.1470:FF:000001">
    <property type="entry name" value="Peptidyl-tRNA hydrolase"/>
    <property type="match status" value="1"/>
</dbReference>
<dbReference type="EC" id="3.1.1.29" evidence="1 8"/>
<dbReference type="PROSITE" id="PS01196">
    <property type="entry name" value="PEPT_TRNA_HYDROL_2"/>
    <property type="match status" value="1"/>
</dbReference>
<feature type="active site" description="Proton acceptor" evidence="8">
    <location>
        <position position="19"/>
    </location>
</feature>
<dbReference type="Proteomes" id="UP000032552">
    <property type="component" value="Unassembled WGS sequence"/>
</dbReference>
<feature type="binding site" evidence="8">
    <location>
        <position position="64"/>
    </location>
    <ligand>
        <name>tRNA</name>
        <dbReference type="ChEBI" id="CHEBI:17843"/>
    </ligand>
</feature>
<feature type="site" description="Discriminates between blocked and unblocked aminoacyl-tRNA" evidence="8">
    <location>
        <position position="9"/>
    </location>
</feature>
<feature type="binding site" evidence="8">
    <location>
        <position position="112"/>
    </location>
    <ligand>
        <name>tRNA</name>
        <dbReference type="ChEBI" id="CHEBI:17843"/>
    </ligand>
</feature>
<accession>A0A0C9PQR5</accession>
<evidence type="ECO:0000256" key="8">
    <source>
        <dbReference type="HAMAP-Rule" id="MF_00083"/>
    </source>
</evidence>
<dbReference type="NCBIfam" id="TIGR00447">
    <property type="entry name" value="pth"/>
    <property type="match status" value="1"/>
</dbReference>
<gene>
    <name evidence="8" type="primary">pth</name>
    <name evidence="9" type="ORF">LC0644_1915</name>
</gene>
<evidence type="ECO:0000256" key="3">
    <source>
        <dbReference type="ARBA" id="ARBA00022801"/>
    </source>
</evidence>
<comment type="subcellular location">
    <subcellularLocation>
        <location evidence="8">Cytoplasm</location>
    </subcellularLocation>
</comment>
<evidence type="ECO:0000313" key="10">
    <source>
        <dbReference type="Proteomes" id="UP000032552"/>
    </source>
</evidence>
<reference evidence="10" key="1">
    <citation type="submission" date="2014-05" db="EMBL/GenBank/DDBJ databases">
        <title>Whole genome sequencing of Lactobacillus casei NRIC0644.</title>
        <authorList>
            <person name="Atarashi H."/>
            <person name="Yoshida Y."/>
            <person name="Fujimura S."/>
            <person name="Tanaka N."/>
            <person name="Shiwa Y."/>
            <person name="Yoshikawa H."/>
            <person name="Okada S."/>
            <person name="Nakagawa J."/>
        </authorList>
    </citation>
    <scope>NUCLEOTIDE SEQUENCE [LARGE SCALE GENOMIC DNA]</scope>
    <source>
        <strain evidence="10">NRIC0644</strain>
    </source>
</reference>
<feature type="site" description="Stabilizes the basic form of H active site to accept a proton" evidence="8">
    <location>
        <position position="91"/>
    </location>
</feature>
<dbReference type="PANTHER" id="PTHR17224:SF1">
    <property type="entry name" value="PEPTIDYL-TRNA HYDROLASE"/>
    <property type="match status" value="1"/>
</dbReference>
<dbReference type="GO" id="GO:0006515">
    <property type="term" value="P:protein quality control for misfolded or incompletely synthesized proteins"/>
    <property type="evidence" value="ECO:0007669"/>
    <property type="project" value="UniProtKB-UniRule"/>
</dbReference>
<dbReference type="AlphaFoldDB" id="A0A0C9PQR5"/>
<sequence>MKMIVGLGNPGQKYAGSKHNMGFMVVDGLAKRLNLTIDKLEFDAATATTRLNGEKIFLVKPQTFMNASGRAVRELMMFYQIQLDEIFVVQDDMDLTLGKLRLRKRGSAGGHNGIKDIISATGSDEFCRLKIGIQHPQRQRVVDWVLTPFSKTDQPLIDDAIEKADDALEDWLNGMPFDQLMNKFN</sequence>
<keyword evidence="8" id="KW-0963">Cytoplasm</keyword>
<dbReference type="GO" id="GO:0072344">
    <property type="term" value="P:rescue of stalled ribosome"/>
    <property type="evidence" value="ECO:0007669"/>
    <property type="project" value="UniProtKB-UniRule"/>
</dbReference>
<feature type="binding site" evidence="8">
    <location>
        <position position="14"/>
    </location>
    <ligand>
        <name>tRNA</name>
        <dbReference type="ChEBI" id="CHEBI:17843"/>
    </ligand>
</feature>
<evidence type="ECO:0000256" key="1">
    <source>
        <dbReference type="ARBA" id="ARBA00013260"/>
    </source>
</evidence>
<comment type="caution">
    <text evidence="9">The sequence shown here is derived from an EMBL/GenBank/DDBJ whole genome shotgun (WGS) entry which is preliminary data.</text>
</comment>
<dbReference type="Gene3D" id="3.40.50.1470">
    <property type="entry name" value="Peptidyl-tRNA hydrolase"/>
    <property type="match status" value="1"/>
</dbReference>
<proteinExistence type="inferred from homology"/>